<dbReference type="InterPro" id="IPR036688">
    <property type="entry name" value="MoeA_C_domain_IV_sf"/>
</dbReference>
<dbReference type="Pfam" id="PF00994">
    <property type="entry name" value="MoCF_biosynth"/>
    <property type="match status" value="1"/>
</dbReference>
<evidence type="ECO:0000256" key="6">
    <source>
        <dbReference type="ARBA" id="ARBA00022723"/>
    </source>
</evidence>
<dbReference type="SUPFAM" id="SSF63867">
    <property type="entry name" value="MoeA C-terminal domain-like"/>
    <property type="match status" value="1"/>
</dbReference>
<dbReference type="NCBIfam" id="NF045515">
    <property type="entry name" value="Glp_gephyrin"/>
    <property type="match status" value="1"/>
</dbReference>
<dbReference type="InterPro" id="IPR038987">
    <property type="entry name" value="MoeA-like"/>
</dbReference>
<keyword evidence="8" id="KW-0501">Molybdenum cofactor biosynthesis</keyword>
<keyword evidence="6" id="KW-0479">Metal-binding</keyword>
<evidence type="ECO:0000256" key="7">
    <source>
        <dbReference type="ARBA" id="ARBA00022842"/>
    </source>
</evidence>
<dbReference type="InterPro" id="IPR036135">
    <property type="entry name" value="MoeA_linker/N_sf"/>
</dbReference>
<accession>A0A6J7H609</accession>
<dbReference type="InterPro" id="IPR005111">
    <property type="entry name" value="MoeA_C_domain_IV"/>
</dbReference>
<dbReference type="Gene3D" id="3.40.980.10">
    <property type="entry name" value="MoaB/Mog-like domain"/>
    <property type="match status" value="1"/>
</dbReference>
<comment type="catalytic activity">
    <reaction evidence="9">
        <text>adenylyl-molybdopterin + molybdate = Mo-molybdopterin + AMP + H(+)</text>
        <dbReference type="Rhea" id="RHEA:35047"/>
        <dbReference type="ChEBI" id="CHEBI:15378"/>
        <dbReference type="ChEBI" id="CHEBI:36264"/>
        <dbReference type="ChEBI" id="CHEBI:62727"/>
        <dbReference type="ChEBI" id="CHEBI:71302"/>
        <dbReference type="ChEBI" id="CHEBI:456215"/>
        <dbReference type="EC" id="2.10.1.1"/>
    </reaction>
</comment>
<dbReference type="Pfam" id="PF03453">
    <property type="entry name" value="MoeA_N"/>
    <property type="match status" value="1"/>
</dbReference>
<dbReference type="UniPathway" id="UPA00344"/>
<evidence type="ECO:0000256" key="2">
    <source>
        <dbReference type="ARBA" id="ARBA00005046"/>
    </source>
</evidence>
<dbReference type="GO" id="GO:0005829">
    <property type="term" value="C:cytosol"/>
    <property type="evidence" value="ECO:0007669"/>
    <property type="project" value="TreeGrafter"/>
</dbReference>
<keyword evidence="7" id="KW-0460">Magnesium</keyword>
<dbReference type="SUPFAM" id="SSF63882">
    <property type="entry name" value="MoeA N-terminal region -like"/>
    <property type="match status" value="1"/>
</dbReference>
<dbReference type="Pfam" id="PF03454">
    <property type="entry name" value="MoeA_C"/>
    <property type="match status" value="1"/>
</dbReference>
<dbReference type="GO" id="GO:0046872">
    <property type="term" value="F:metal ion binding"/>
    <property type="evidence" value="ECO:0007669"/>
    <property type="project" value="UniProtKB-KW"/>
</dbReference>
<dbReference type="Gene3D" id="2.40.340.10">
    <property type="entry name" value="MoeA, C-terminal, domain IV"/>
    <property type="match status" value="1"/>
</dbReference>
<evidence type="ECO:0000256" key="8">
    <source>
        <dbReference type="ARBA" id="ARBA00023150"/>
    </source>
</evidence>
<comment type="pathway">
    <text evidence="2">Cofactor biosynthesis; molybdopterin biosynthesis.</text>
</comment>
<dbReference type="GO" id="GO:0061599">
    <property type="term" value="F:molybdopterin molybdotransferase activity"/>
    <property type="evidence" value="ECO:0007669"/>
    <property type="project" value="UniProtKB-EC"/>
</dbReference>
<sequence length="405" mass="42269">MSSLVPLEKVQAEILAAVPNLFATEVALTDALGLVLAEDIFTAEPIPPFANTAMDGYAVRAADTERASLTSPVSLRVVDEVPAGHVATQTVGPSEAIRIMTGAPMPNGADAVVMVERTHSLDPETVAVEHPATRGDHVRLAGGDLAAGAEVFSLGTELTAAHIGVLASIGVTQIRVIPAPRVGVLSTGDELIAAGPLAPGQIRDSNRPMLLGLVRESGFVPVDLGQVGDDEDLIVDTLRPALLECDAILTSGGVSVGDYDFVKAALNRLGSLEWRQVAIKPAKPLAFGVISGTPIFGLPGNPVSSLVSYELFARPALRQMSGHPILHRPTVSARAEHDFTRRPDGKVHFVRVQVRWSESGYVVASSGEQASNVLSATARANGLARIPDGNGVTAGDSVSVVLWRA</sequence>
<evidence type="ECO:0000259" key="10">
    <source>
        <dbReference type="SMART" id="SM00852"/>
    </source>
</evidence>
<dbReference type="Gene3D" id="3.90.105.10">
    <property type="entry name" value="Molybdopterin biosynthesis moea protein, domain 2"/>
    <property type="match status" value="1"/>
</dbReference>
<evidence type="ECO:0000256" key="9">
    <source>
        <dbReference type="ARBA" id="ARBA00047317"/>
    </source>
</evidence>
<dbReference type="InterPro" id="IPR005110">
    <property type="entry name" value="MoeA_linker/N"/>
</dbReference>
<gene>
    <name evidence="11" type="ORF">UFOPK3605_01188</name>
</gene>
<dbReference type="PANTHER" id="PTHR10192">
    <property type="entry name" value="MOLYBDOPTERIN BIOSYNTHESIS PROTEIN"/>
    <property type="match status" value="1"/>
</dbReference>
<dbReference type="GO" id="GO:0006777">
    <property type="term" value="P:Mo-molybdopterin cofactor biosynthetic process"/>
    <property type="evidence" value="ECO:0007669"/>
    <property type="project" value="UniProtKB-KW"/>
</dbReference>
<dbReference type="CDD" id="cd00887">
    <property type="entry name" value="MoeA"/>
    <property type="match status" value="1"/>
</dbReference>
<dbReference type="InterPro" id="IPR001453">
    <property type="entry name" value="MoaB/Mog_dom"/>
</dbReference>
<evidence type="ECO:0000256" key="1">
    <source>
        <dbReference type="ARBA" id="ARBA00001946"/>
    </source>
</evidence>
<dbReference type="EC" id="2.10.1.1" evidence="3"/>
<feature type="domain" description="MoaB/Mog" evidence="10">
    <location>
        <begin position="183"/>
        <end position="319"/>
    </location>
</feature>
<comment type="cofactor">
    <cofactor evidence="1">
        <name>Mg(2+)</name>
        <dbReference type="ChEBI" id="CHEBI:18420"/>
    </cofactor>
</comment>
<dbReference type="PANTHER" id="PTHR10192:SF5">
    <property type="entry name" value="GEPHYRIN"/>
    <property type="match status" value="1"/>
</dbReference>
<dbReference type="NCBIfam" id="TIGR00177">
    <property type="entry name" value="molyb_syn"/>
    <property type="match status" value="1"/>
</dbReference>
<proteinExistence type="predicted"/>
<keyword evidence="5" id="KW-0808">Transferase</keyword>
<dbReference type="EMBL" id="CAFBMM010000067">
    <property type="protein sequence ID" value="CAB4912173.1"/>
    <property type="molecule type" value="Genomic_DNA"/>
</dbReference>
<evidence type="ECO:0000256" key="4">
    <source>
        <dbReference type="ARBA" id="ARBA00022505"/>
    </source>
</evidence>
<reference evidence="11" key="1">
    <citation type="submission" date="2020-05" db="EMBL/GenBank/DDBJ databases">
        <authorList>
            <person name="Chiriac C."/>
            <person name="Salcher M."/>
            <person name="Ghai R."/>
            <person name="Kavagutti S V."/>
        </authorList>
    </citation>
    <scope>NUCLEOTIDE SEQUENCE</scope>
</reference>
<evidence type="ECO:0000256" key="3">
    <source>
        <dbReference type="ARBA" id="ARBA00013269"/>
    </source>
</evidence>
<dbReference type="FunFam" id="2.170.190.11:FF:000001">
    <property type="entry name" value="Molybdopterin molybdenumtransferase"/>
    <property type="match status" value="1"/>
</dbReference>
<dbReference type="SUPFAM" id="SSF53218">
    <property type="entry name" value="Molybdenum cofactor biosynthesis proteins"/>
    <property type="match status" value="1"/>
</dbReference>
<dbReference type="SMART" id="SM00852">
    <property type="entry name" value="MoCF_biosynth"/>
    <property type="match status" value="1"/>
</dbReference>
<protein>
    <recommendedName>
        <fullName evidence="3">molybdopterin molybdotransferase</fullName>
        <ecNumber evidence="3">2.10.1.1</ecNumber>
    </recommendedName>
</protein>
<dbReference type="Gene3D" id="2.170.190.11">
    <property type="entry name" value="Molybdopterin biosynthesis moea protein, domain 3"/>
    <property type="match status" value="1"/>
</dbReference>
<name>A0A6J7H609_9ZZZZ</name>
<dbReference type="FunFam" id="3.40.980.10:FF:000004">
    <property type="entry name" value="Molybdopterin molybdenumtransferase"/>
    <property type="match status" value="1"/>
</dbReference>
<organism evidence="11">
    <name type="scientific">freshwater metagenome</name>
    <dbReference type="NCBI Taxonomy" id="449393"/>
    <lineage>
        <taxon>unclassified sequences</taxon>
        <taxon>metagenomes</taxon>
        <taxon>ecological metagenomes</taxon>
    </lineage>
</organism>
<dbReference type="InterPro" id="IPR036425">
    <property type="entry name" value="MoaB/Mog-like_dom_sf"/>
</dbReference>
<evidence type="ECO:0000313" key="11">
    <source>
        <dbReference type="EMBL" id="CAB4912173.1"/>
    </source>
</evidence>
<dbReference type="AlphaFoldDB" id="A0A6J7H609"/>
<evidence type="ECO:0000256" key="5">
    <source>
        <dbReference type="ARBA" id="ARBA00022679"/>
    </source>
</evidence>
<keyword evidence="4" id="KW-0500">Molybdenum</keyword>